<dbReference type="RefSeq" id="WP_342020649.1">
    <property type="nucleotide sequence ID" value="NZ_CP150143.1"/>
</dbReference>
<proteinExistence type="predicted"/>
<evidence type="ECO:0000313" key="1">
    <source>
        <dbReference type="EMBL" id="MEL3958754.1"/>
    </source>
</evidence>
<comment type="caution">
    <text evidence="1">The sequence shown here is derived from an EMBL/GenBank/DDBJ whole genome shotgun (WGS) entry which is preliminary data.</text>
</comment>
<name>A0ABU9K122_9BACI</name>
<dbReference type="Pfam" id="PF19786">
    <property type="entry name" value="DUF6270"/>
    <property type="match status" value="1"/>
</dbReference>
<accession>A0ABU9K122</accession>
<evidence type="ECO:0000313" key="2">
    <source>
        <dbReference type="Proteomes" id="UP001459714"/>
    </source>
</evidence>
<dbReference type="InterPro" id="IPR046237">
    <property type="entry name" value="DUF6270"/>
</dbReference>
<keyword evidence="2" id="KW-1185">Reference proteome</keyword>
<dbReference type="Proteomes" id="UP001459714">
    <property type="component" value="Unassembled WGS sequence"/>
</dbReference>
<organism evidence="1 2">
    <name type="scientific">Caldifermentibacillus hisashii</name>
    <dbReference type="NCBI Taxonomy" id="996558"/>
    <lineage>
        <taxon>Bacteria</taxon>
        <taxon>Bacillati</taxon>
        <taxon>Bacillota</taxon>
        <taxon>Bacilli</taxon>
        <taxon>Bacillales</taxon>
        <taxon>Bacillaceae</taxon>
        <taxon>Caldifermentibacillus</taxon>
    </lineage>
</organism>
<protein>
    <submittedName>
        <fullName evidence="1">DUF6270 domain-containing protein</fullName>
    </submittedName>
</protein>
<gene>
    <name evidence="1" type="ORF">NST17_16465</name>
</gene>
<sequence>MTIKIACYGSCITRDNFNSKLNSNYKNTFECVATSEHSSIISLLAPKVQYDLNKLDYTLSEFSHRNKEIAIKDLERSFLLELIETQPDYLIMDFFPDIYFGVVFSEDK</sequence>
<reference evidence="1 2" key="1">
    <citation type="submission" date="2024-03" db="EMBL/GenBank/DDBJ databases">
        <title>Bacilli Hybrid Assemblies.</title>
        <authorList>
            <person name="Kovac J."/>
        </authorList>
    </citation>
    <scope>NUCLEOTIDE SEQUENCE [LARGE SCALE GENOMIC DNA]</scope>
    <source>
        <strain evidence="1 2">FSL M8-0022</strain>
    </source>
</reference>
<dbReference type="EMBL" id="JBBYAK010000001">
    <property type="protein sequence ID" value="MEL3958754.1"/>
    <property type="molecule type" value="Genomic_DNA"/>
</dbReference>